<dbReference type="NCBIfam" id="TIGR04183">
    <property type="entry name" value="Por_Secre_tail"/>
    <property type="match status" value="1"/>
</dbReference>
<sequence length="154" mass="16647">MGILLTGLTAQVTIPSSGGNFSGSGGSVSFSIGQTIYTTNTATNGSMAQGVQQAFEISVTIGIEEAKNISLKCSVYPNPTIDILVLKVENFDIKNLSYKLFNVGGKLLENKKLESTETSIVMSRFAAGTYFLKILRTQKSVSHEIKTFKIIKNR</sequence>
<evidence type="ECO:0000259" key="1">
    <source>
        <dbReference type="Pfam" id="PF18962"/>
    </source>
</evidence>
<dbReference type="AlphaFoldDB" id="D9PIA1"/>
<dbReference type="Pfam" id="PF18962">
    <property type="entry name" value="Por_Secre_tail"/>
    <property type="match status" value="1"/>
</dbReference>
<feature type="domain" description="Secretion system C-terminal sorting" evidence="1">
    <location>
        <begin position="75"/>
        <end position="142"/>
    </location>
</feature>
<accession>D9PIA1</accession>
<protein>
    <recommendedName>
        <fullName evidence="1">Secretion system C-terminal sorting domain-containing protein</fullName>
    </recommendedName>
</protein>
<dbReference type="EMBL" id="ADZX01000417">
    <property type="protein sequence ID" value="EFK96716.1"/>
    <property type="molecule type" value="Genomic_DNA"/>
</dbReference>
<name>D9PIA1_9ZZZZ</name>
<gene>
    <name evidence="2" type="ORF">LDC_1257</name>
</gene>
<dbReference type="InterPro" id="IPR026444">
    <property type="entry name" value="Secre_tail"/>
</dbReference>
<proteinExistence type="predicted"/>
<reference evidence="2" key="2">
    <citation type="journal article" date="2011" name="Microb. Ecol.">
        <title>Taxonomic and Functional Metagenomic Profiling of the Microbial Community in the Anoxic Sediment of a Sub-saline Shallow Lake (Laguna de Carrizo, Central Spain).</title>
        <authorList>
            <person name="Ferrer M."/>
            <person name="Guazzaroni M.E."/>
            <person name="Richter M."/>
            <person name="Garcia-Salamanca A."/>
            <person name="Yarza P."/>
            <person name="Suarez-Suarez A."/>
            <person name="Solano J."/>
            <person name="Alcaide M."/>
            <person name="van Dillewijn P."/>
            <person name="Molina-Henares M.A."/>
            <person name="Lopez-Cortes N."/>
            <person name="Al-Ramahi Y."/>
            <person name="Guerrero C."/>
            <person name="Acosta A."/>
            <person name="de Eugenio L.I."/>
            <person name="Martinez V."/>
            <person name="Marques S."/>
            <person name="Rojo F."/>
            <person name="Santero E."/>
            <person name="Genilloud O."/>
            <person name="Perez-Perez J."/>
            <person name="Rossello-Mora R."/>
            <person name="Ramos J.L."/>
        </authorList>
    </citation>
    <scope>NUCLEOTIDE SEQUENCE</scope>
</reference>
<comment type="caution">
    <text evidence="2">The sequence shown here is derived from an EMBL/GenBank/DDBJ whole genome shotgun (WGS) entry which is preliminary data.</text>
</comment>
<reference evidence="2" key="1">
    <citation type="submission" date="2010-07" db="EMBL/GenBank/DDBJ databases">
        <authorList>
            <consortium name="CONSOLIDER consortium CSD2007-00005"/>
            <person name="Guazzaroni M.-E."/>
            <person name="Richter M."/>
            <person name="Garcia-Salamanca A."/>
            <person name="Yarza P."/>
            <person name="Ferrer M."/>
        </authorList>
    </citation>
    <scope>NUCLEOTIDE SEQUENCE</scope>
</reference>
<evidence type="ECO:0000313" key="2">
    <source>
        <dbReference type="EMBL" id="EFK96716.1"/>
    </source>
</evidence>
<organism evidence="2">
    <name type="scientific">sediment metagenome</name>
    <dbReference type="NCBI Taxonomy" id="749907"/>
    <lineage>
        <taxon>unclassified sequences</taxon>
        <taxon>metagenomes</taxon>
        <taxon>ecological metagenomes</taxon>
    </lineage>
</organism>